<accession>A0A9X4QM89</accession>
<keyword evidence="1 4" id="KW-0808">Transferase</keyword>
<dbReference type="Gene3D" id="3.40.50.2000">
    <property type="entry name" value="Glycogen Phosphorylase B"/>
    <property type="match status" value="2"/>
</dbReference>
<gene>
    <name evidence="4" type="ORF">OMP38_11735</name>
</gene>
<evidence type="ECO:0000256" key="1">
    <source>
        <dbReference type="ARBA" id="ARBA00022679"/>
    </source>
</evidence>
<dbReference type="SUPFAM" id="SSF53756">
    <property type="entry name" value="UDP-Glycosyltransferase/glycogen phosphorylase"/>
    <property type="match status" value="1"/>
</dbReference>
<dbReference type="GO" id="GO:0016757">
    <property type="term" value="F:glycosyltransferase activity"/>
    <property type="evidence" value="ECO:0007669"/>
    <property type="project" value="UniProtKB-KW"/>
</dbReference>
<name>A0A9X4QM89_9BACL</name>
<protein>
    <submittedName>
        <fullName evidence="4">Glycosyltransferase</fullName>
        <ecNumber evidence="4">2.4.-.-</ecNumber>
    </submittedName>
</protein>
<dbReference type="EMBL" id="JAPDHZ010000003">
    <property type="protein sequence ID" value="MDG0791463.1"/>
    <property type="molecule type" value="Genomic_DNA"/>
</dbReference>
<evidence type="ECO:0000259" key="3">
    <source>
        <dbReference type="Pfam" id="PF13439"/>
    </source>
</evidence>
<dbReference type="Pfam" id="PF13439">
    <property type="entry name" value="Glyco_transf_4"/>
    <property type="match status" value="1"/>
</dbReference>
<dbReference type="Proteomes" id="UP001153387">
    <property type="component" value="Unassembled WGS sequence"/>
</dbReference>
<feature type="domain" description="Glycosyl transferase family 1" evidence="2">
    <location>
        <begin position="160"/>
        <end position="319"/>
    </location>
</feature>
<feature type="domain" description="Glycosyltransferase subfamily 4-like N-terminal" evidence="3">
    <location>
        <begin position="74"/>
        <end position="147"/>
    </location>
</feature>
<evidence type="ECO:0000313" key="5">
    <source>
        <dbReference type="Proteomes" id="UP001153387"/>
    </source>
</evidence>
<dbReference type="PANTHER" id="PTHR46401:SF2">
    <property type="entry name" value="GLYCOSYLTRANSFERASE WBBK-RELATED"/>
    <property type="match status" value="1"/>
</dbReference>
<keyword evidence="5" id="KW-1185">Reference proteome</keyword>
<evidence type="ECO:0000313" key="4">
    <source>
        <dbReference type="EMBL" id="MDG0791463.1"/>
    </source>
</evidence>
<dbReference type="InterPro" id="IPR028098">
    <property type="entry name" value="Glyco_trans_4-like_N"/>
</dbReference>
<organism evidence="4 5">
    <name type="scientific">Cohnella ginsengisoli</name>
    <dbReference type="NCBI Taxonomy" id="425004"/>
    <lineage>
        <taxon>Bacteria</taxon>
        <taxon>Bacillati</taxon>
        <taxon>Bacillota</taxon>
        <taxon>Bacilli</taxon>
        <taxon>Bacillales</taxon>
        <taxon>Paenibacillaceae</taxon>
        <taxon>Cohnella</taxon>
    </lineage>
</organism>
<dbReference type="InterPro" id="IPR001296">
    <property type="entry name" value="Glyco_trans_1"/>
</dbReference>
<dbReference type="PANTHER" id="PTHR46401">
    <property type="entry name" value="GLYCOSYLTRANSFERASE WBBK-RELATED"/>
    <property type="match status" value="1"/>
</dbReference>
<dbReference type="RefSeq" id="WP_277565342.1">
    <property type="nucleotide sequence ID" value="NZ_JAPDHZ010000003.1"/>
</dbReference>
<dbReference type="AlphaFoldDB" id="A0A9X4QM89"/>
<reference evidence="4 5" key="1">
    <citation type="submission" date="2022-10" db="EMBL/GenBank/DDBJ databases">
        <title>Comparative genomic analysis of Cohnella hashimotonis sp. nov., isolated from the International Space Station.</title>
        <authorList>
            <person name="Simpson A."/>
            <person name="Venkateswaran K."/>
        </authorList>
    </citation>
    <scope>NUCLEOTIDE SEQUENCE [LARGE SCALE GENOMIC DNA]</scope>
    <source>
        <strain evidence="4 5">DSM 18997</strain>
    </source>
</reference>
<comment type="caution">
    <text evidence="4">The sequence shown here is derived from an EMBL/GenBank/DDBJ whole genome shotgun (WGS) entry which is preliminary data.</text>
</comment>
<dbReference type="EC" id="2.4.-.-" evidence="4"/>
<proteinExistence type="predicted"/>
<sequence length="354" mass="40003">MSEPTVYMWPKTNPHNKYTDLLARSLERRGLRVEHYAKGSQFKPRRGDIVHIHWPSYTYQASTFPLTVVKSLFFILLLYWYKFLGVRLYWTIHNIWPHKGRSRWDFFVRKRLLSLCDAAFVLSESSKREAADVFGVPEDKIVVTPHGHYDDAYPSRGIDIRARFGIPKERFLYLFVGRINRYKGVEQLVSAYRSLEPANAADAALLIAGQADTGYDLGFIGEGKTGDEAGAIKLHSSFVDDGDLADYLLAADAVVLPYRQITTSGSAILALTFGKPVVAPRLGSLGEYVSEGCGVLYDPDDKDGLRKALGDVMNMDRTTTERRIADKLRELDWDRIADRMLAVYAGRIPQEVNA</sequence>
<keyword evidence="4" id="KW-0328">Glycosyltransferase</keyword>
<evidence type="ECO:0000259" key="2">
    <source>
        <dbReference type="Pfam" id="PF00534"/>
    </source>
</evidence>
<dbReference type="Pfam" id="PF00534">
    <property type="entry name" value="Glycos_transf_1"/>
    <property type="match status" value="1"/>
</dbReference>
<dbReference type="GO" id="GO:0009103">
    <property type="term" value="P:lipopolysaccharide biosynthetic process"/>
    <property type="evidence" value="ECO:0007669"/>
    <property type="project" value="TreeGrafter"/>
</dbReference>